<dbReference type="SUPFAM" id="SSF52218">
    <property type="entry name" value="Flavoproteins"/>
    <property type="match status" value="1"/>
</dbReference>
<sequence length="181" mass="19263">MPTTMTVTRSDPSTLPGRDVPTALVVHESCWGNTRLVAEAIAQGLGEGATVVGVASAPPLDQVHTDLLVVGAPTHAFGLSRPGTRHDASERGGTDPGTGIREWLEAASPAAGRRAATFDTHVRRPNLPGTASRAAARRLRHLGFEIVREPEVFWVRGMEGPLEEGELARARAWGAELVRLL</sequence>
<name>A0A543KNR7_9MICO</name>
<reference evidence="3 4" key="1">
    <citation type="submission" date="2019-06" db="EMBL/GenBank/DDBJ databases">
        <title>Sequencing the genomes of 1000 actinobacteria strains.</title>
        <authorList>
            <person name="Klenk H.-P."/>
        </authorList>
    </citation>
    <scope>NUCLEOTIDE SEQUENCE [LARGE SCALE GENOMIC DNA]</scope>
    <source>
        <strain evidence="3 4">DSM 12362</strain>
    </source>
</reference>
<comment type="caution">
    <text evidence="3">The sequence shown here is derived from an EMBL/GenBank/DDBJ whole genome shotgun (WGS) entry which is preliminary data.</text>
</comment>
<keyword evidence="4" id="KW-1185">Reference proteome</keyword>
<evidence type="ECO:0000256" key="1">
    <source>
        <dbReference type="SAM" id="MobiDB-lite"/>
    </source>
</evidence>
<evidence type="ECO:0000313" key="3">
    <source>
        <dbReference type="EMBL" id="TQM96712.1"/>
    </source>
</evidence>
<dbReference type="Gene3D" id="3.40.50.360">
    <property type="match status" value="1"/>
</dbReference>
<evidence type="ECO:0000313" key="4">
    <source>
        <dbReference type="Proteomes" id="UP000315133"/>
    </source>
</evidence>
<protein>
    <submittedName>
        <fullName evidence="3">Flavodoxin</fullName>
    </submittedName>
</protein>
<evidence type="ECO:0000259" key="2">
    <source>
        <dbReference type="PROSITE" id="PS50902"/>
    </source>
</evidence>
<feature type="domain" description="Flavodoxin-like" evidence="2">
    <location>
        <begin position="23"/>
        <end position="178"/>
    </location>
</feature>
<proteinExistence type="predicted"/>
<dbReference type="Proteomes" id="UP000315133">
    <property type="component" value="Unassembled WGS sequence"/>
</dbReference>
<dbReference type="GO" id="GO:0010181">
    <property type="term" value="F:FMN binding"/>
    <property type="evidence" value="ECO:0007669"/>
    <property type="project" value="InterPro"/>
</dbReference>
<feature type="region of interest" description="Disordered" evidence="1">
    <location>
        <begin position="79"/>
        <end position="98"/>
    </location>
</feature>
<dbReference type="PROSITE" id="PS50902">
    <property type="entry name" value="FLAVODOXIN_LIKE"/>
    <property type="match status" value="1"/>
</dbReference>
<feature type="compositionally biased region" description="Basic and acidic residues" evidence="1">
    <location>
        <begin position="84"/>
        <end position="93"/>
    </location>
</feature>
<dbReference type="InterPro" id="IPR029039">
    <property type="entry name" value="Flavoprotein-like_sf"/>
</dbReference>
<dbReference type="InterPro" id="IPR008254">
    <property type="entry name" value="Flavodoxin/NO_synth"/>
</dbReference>
<dbReference type="RefSeq" id="WP_238329612.1">
    <property type="nucleotide sequence ID" value="NZ_BAAAIL010000004.1"/>
</dbReference>
<organism evidence="3 4">
    <name type="scientific">Ornithinimicrobium humiphilum</name>
    <dbReference type="NCBI Taxonomy" id="125288"/>
    <lineage>
        <taxon>Bacteria</taxon>
        <taxon>Bacillati</taxon>
        <taxon>Actinomycetota</taxon>
        <taxon>Actinomycetes</taxon>
        <taxon>Micrococcales</taxon>
        <taxon>Ornithinimicrobiaceae</taxon>
        <taxon>Ornithinimicrobium</taxon>
    </lineage>
</organism>
<dbReference type="AlphaFoldDB" id="A0A543KNR7"/>
<dbReference type="EMBL" id="VFPU01000001">
    <property type="protein sequence ID" value="TQM96712.1"/>
    <property type="molecule type" value="Genomic_DNA"/>
</dbReference>
<accession>A0A543KNR7</accession>
<gene>
    <name evidence="3" type="ORF">FB476_1602</name>
</gene>